<dbReference type="AlphaFoldDB" id="A0AAV2TFH7"/>
<dbReference type="EMBL" id="CAXLJL010000267">
    <property type="protein sequence ID" value="CAL5135636.1"/>
    <property type="molecule type" value="Genomic_DNA"/>
</dbReference>
<gene>
    <name evidence="5" type="ORF">CDAUBV1_LOCUS9762</name>
</gene>
<dbReference type="InterPro" id="IPR000504">
    <property type="entry name" value="RRM_dom"/>
</dbReference>
<dbReference type="Proteomes" id="UP001497525">
    <property type="component" value="Unassembled WGS sequence"/>
</dbReference>
<dbReference type="GO" id="GO:0003729">
    <property type="term" value="F:mRNA binding"/>
    <property type="evidence" value="ECO:0007669"/>
    <property type="project" value="InterPro"/>
</dbReference>
<evidence type="ECO:0000313" key="6">
    <source>
        <dbReference type="Proteomes" id="UP001497525"/>
    </source>
</evidence>
<dbReference type="Gene3D" id="3.30.70.330">
    <property type="match status" value="1"/>
</dbReference>
<dbReference type="InterPro" id="IPR050825">
    <property type="entry name" value="RBM42_RBP45_47-like"/>
</dbReference>
<feature type="compositionally biased region" description="Polar residues" evidence="3">
    <location>
        <begin position="242"/>
        <end position="252"/>
    </location>
</feature>
<proteinExistence type="predicted"/>
<accession>A0AAV2TFH7</accession>
<dbReference type="PROSITE" id="PS50102">
    <property type="entry name" value="RRM"/>
    <property type="match status" value="1"/>
</dbReference>
<evidence type="ECO:0000256" key="1">
    <source>
        <dbReference type="ARBA" id="ARBA00022884"/>
    </source>
</evidence>
<evidence type="ECO:0000256" key="2">
    <source>
        <dbReference type="PROSITE-ProRule" id="PRU00176"/>
    </source>
</evidence>
<dbReference type="Pfam" id="PF00076">
    <property type="entry name" value="RRM_1"/>
    <property type="match status" value="1"/>
</dbReference>
<protein>
    <recommendedName>
        <fullName evidence="4">RRM domain-containing protein</fullName>
    </recommendedName>
</protein>
<dbReference type="InterPro" id="IPR012677">
    <property type="entry name" value="Nucleotide-bd_a/b_plait_sf"/>
</dbReference>
<evidence type="ECO:0000259" key="4">
    <source>
        <dbReference type="PROSITE" id="PS50102"/>
    </source>
</evidence>
<dbReference type="PANTHER" id="PTHR47640">
    <property type="entry name" value="TRNA SELENOCYSTEINE 1-ASSOCIATED PROTEIN 1-RELATED-RELATED"/>
    <property type="match status" value="1"/>
</dbReference>
<evidence type="ECO:0000256" key="3">
    <source>
        <dbReference type="SAM" id="MobiDB-lite"/>
    </source>
</evidence>
<organism evidence="5 6">
    <name type="scientific">Calicophoron daubneyi</name>
    <name type="common">Rumen fluke</name>
    <name type="synonym">Paramphistomum daubneyi</name>
    <dbReference type="NCBI Taxonomy" id="300641"/>
    <lineage>
        <taxon>Eukaryota</taxon>
        <taxon>Metazoa</taxon>
        <taxon>Spiralia</taxon>
        <taxon>Lophotrochozoa</taxon>
        <taxon>Platyhelminthes</taxon>
        <taxon>Trematoda</taxon>
        <taxon>Digenea</taxon>
        <taxon>Plagiorchiida</taxon>
        <taxon>Pronocephalata</taxon>
        <taxon>Paramphistomoidea</taxon>
        <taxon>Paramphistomidae</taxon>
        <taxon>Calicophoron</taxon>
    </lineage>
</organism>
<comment type="caution">
    <text evidence="5">The sequence shown here is derived from an EMBL/GenBank/DDBJ whole genome shotgun (WGS) entry which is preliminary data.</text>
</comment>
<dbReference type="SUPFAM" id="SSF54928">
    <property type="entry name" value="RNA-binding domain, RBD"/>
    <property type="match status" value="1"/>
</dbReference>
<reference evidence="5" key="1">
    <citation type="submission" date="2024-06" db="EMBL/GenBank/DDBJ databases">
        <authorList>
            <person name="Liu X."/>
            <person name="Lenzi L."/>
            <person name="Haldenby T S."/>
            <person name="Uol C."/>
        </authorList>
    </citation>
    <scope>NUCLEOTIDE SEQUENCE</scope>
</reference>
<feature type="domain" description="RRM" evidence="4">
    <location>
        <begin position="145"/>
        <end position="198"/>
    </location>
</feature>
<evidence type="ECO:0000313" key="5">
    <source>
        <dbReference type="EMBL" id="CAL5135636.1"/>
    </source>
</evidence>
<dbReference type="SMART" id="SM00360">
    <property type="entry name" value="RRM"/>
    <property type="match status" value="1"/>
</dbReference>
<feature type="compositionally biased region" description="Basic and acidic residues" evidence="3">
    <location>
        <begin position="131"/>
        <end position="143"/>
    </location>
</feature>
<feature type="region of interest" description="Disordered" evidence="3">
    <location>
        <begin position="123"/>
        <end position="144"/>
    </location>
</feature>
<keyword evidence="1 2" id="KW-0694">RNA-binding</keyword>
<feature type="region of interest" description="Disordered" evidence="3">
    <location>
        <begin position="242"/>
        <end position="261"/>
    </location>
</feature>
<dbReference type="InterPro" id="IPR035979">
    <property type="entry name" value="RBD_domain_sf"/>
</dbReference>
<sequence length="498" mass="52874">MVHVVQANPESPSLLTAKAVCQLNEANPALSLHGLSGLFSATAPSTHQQQPTAQTPQPVVNPCFLSLIPNMQHQLLRPEAWLTNTTIYTPCMTTTFNPAHRSADMTNEKIMDGQIAKTQIFAAQNPSGGGDDTKPSTEEKPPDSYHIFVGDLAPDIEDDVLLAAFSAFGNVVECKIIKDMHTQKPKGYGFVAYQTKQSWTTGGVDRSCGSNFNGLKCSPPCSIVPNTVDTFNSFDLAESALPTASTSSNSMKKPQPPQPSCNMYGDRQQIWPSRSVYGCTTDSEMSVPAVMLNATAVSQLASSCSLKTPCANSTLSTPFLTNSSLSERYISDAFSGASFIGQQPGTIGPALDRSAGLLSLASSLPCDLTAPLVQENLSLPLQTLQANLIALRSFASRPLLPAYSLINNTPNCQTLPNFALSTPIPTGKANTQSVSEQAGFSDTSGAQYTLPLRSPPFIQMPLQLPDLCAASSYACGVLPPELPNPSLLPGYSGVSLFC</sequence>
<name>A0AAV2TFH7_CALDB</name>